<dbReference type="Pfam" id="PF00702">
    <property type="entry name" value="Hydrolase"/>
    <property type="match status" value="1"/>
</dbReference>
<dbReference type="InParanoid" id="A0A4R6QNW5"/>
<name>A0A4R6QNW5_9BURK</name>
<reference evidence="1 2" key="1">
    <citation type="submission" date="2019-03" db="EMBL/GenBank/DDBJ databases">
        <title>Genomic Encyclopedia of Type Strains, Phase IV (KMG-IV): sequencing the most valuable type-strain genomes for metagenomic binning, comparative biology and taxonomic classification.</title>
        <authorList>
            <person name="Goeker M."/>
        </authorList>
    </citation>
    <scope>NUCLEOTIDE SEQUENCE [LARGE SCALE GENOMIC DNA]</scope>
    <source>
        <strain evidence="1 2">DSM 16998</strain>
    </source>
</reference>
<dbReference type="OrthoDB" id="5293434at2"/>
<dbReference type="InterPro" id="IPR023198">
    <property type="entry name" value="PGP-like_dom2"/>
</dbReference>
<sequence length="244" mass="26592">MRLSALIFDVDGTLADTEELHRQAFNEAFAEEGLGWDWGPALYTELLQISGGRERIRAFRQRMQPDLRALDALALDATIDRLHELKTAAYERRVAAGALQLRPGVQALIEAAPAAGLRLAIATTTSPVNIGALLRRTLGPDWSYRFAVVEDASTAPLKKPHPQVYRQTLARLGMDARACLAFEDSGNGLAAARGAGLATVITPTAFTAHHDFASALRVCESLQGLTPERLREWHAESLTCLELP</sequence>
<protein>
    <submittedName>
        <fullName evidence="1">HAD superfamily hydrolase (TIGR01509 family)</fullName>
    </submittedName>
</protein>
<dbReference type="InterPro" id="IPR023214">
    <property type="entry name" value="HAD_sf"/>
</dbReference>
<dbReference type="SFLD" id="SFLDG01129">
    <property type="entry name" value="C1.5:_HAD__Beta-PGM__Phosphata"/>
    <property type="match status" value="1"/>
</dbReference>
<dbReference type="Proteomes" id="UP000295361">
    <property type="component" value="Unassembled WGS sequence"/>
</dbReference>
<keyword evidence="2" id="KW-1185">Reference proteome</keyword>
<dbReference type="Gene3D" id="3.40.50.1000">
    <property type="entry name" value="HAD superfamily/HAD-like"/>
    <property type="match status" value="1"/>
</dbReference>
<keyword evidence="1" id="KW-0378">Hydrolase</keyword>
<dbReference type="RefSeq" id="WP_133702007.1">
    <property type="nucleotide sequence ID" value="NZ_SNXS01000004.1"/>
</dbReference>
<dbReference type="InterPro" id="IPR036412">
    <property type="entry name" value="HAD-like_sf"/>
</dbReference>
<organism evidence="1 2">
    <name type="scientific">Roseateles toxinivorans</name>
    <dbReference type="NCBI Taxonomy" id="270368"/>
    <lineage>
        <taxon>Bacteria</taxon>
        <taxon>Pseudomonadati</taxon>
        <taxon>Pseudomonadota</taxon>
        <taxon>Betaproteobacteria</taxon>
        <taxon>Burkholderiales</taxon>
        <taxon>Sphaerotilaceae</taxon>
        <taxon>Roseateles</taxon>
    </lineage>
</organism>
<proteinExistence type="predicted"/>
<dbReference type="SUPFAM" id="SSF56784">
    <property type="entry name" value="HAD-like"/>
    <property type="match status" value="1"/>
</dbReference>
<dbReference type="InterPro" id="IPR006439">
    <property type="entry name" value="HAD-SF_hydro_IA"/>
</dbReference>
<comment type="caution">
    <text evidence="1">The sequence shown here is derived from an EMBL/GenBank/DDBJ whole genome shotgun (WGS) entry which is preliminary data.</text>
</comment>
<evidence type="ECO:0000313" key="1">
    <source>
        <dbReference type="EMBL" id="TDP64181.1"/>
    </source>
</evidence>
<dbReference type="AlphaFoldDB" id="A0A4R6QNW5"/>
<dbReference type="SFLD" id="SFLDS00003">
    <property type="entry name" value="Haloacid_Dehalogenase"/>
    <property type="match status" value="1"/>
</dbReference>
<gene>
    <name evidence="1" type="ORF">DES47_104470</name>
</gene>
<dbReference type="InterPro" id="IPR044999">
    <property type="entry name" value="CbbY-like"/>
</dbReference>
<dbReference type="GO" id="GO:0016787">
    <property type="term" value="F:hydrolase activity"/>
    <property type="evidence" value="ECO:0007669"/>
    <property type="project" value="UniProtKB-KW"/>
</dbReference>
<dbReference type="PANTHER" id="PTHR42896:SF2">
    <property type="entry name" value="CBBY-LIKE PROTEIN"/>
    <property type="match status" value="1"/>
</dbReference>
<dbReference type="NCBIfam" id="TIGR01509">
    <property type="entry name" value="HAD-SF-IA-v3"/>
    <property type="match status" value="1"/>
</dbReference>
<dbReference type="FunCoup" id="A0A4R6QNW5">
    <property type="interactions" value="490"/>
</dbReference>
<accession>A0A4R6QNW5</accession>
<dbReference type="PANTHER" id="PTHR42896">
    <property type="entry name" value="XYLULOSE-1,5-BISPHOSPHATE (XUBP) PHOSPHATASE"/>
    <property type="match status" value="1"/>
</dbReference>
<evidence type="ECO:0000313" key="2">
    <source>
        <dbReference type="Proteomes" id="UP000295361"/>
    </source>
</evidence>
<dbReference type="Gene3D" id="1.10.150.240">
    <property type="entry name" value="Putative phosphatase, domain 2"/>
    <property type="match status" value="1"/>
</dbReference>
<dbReference type="EMBL" id="SNXS01000004">
    <property type="protein sequence ID" value="TDP64181.1"/>
    <property type="molecule type" value="Genomic_DNA"/>
</dbReference>